<dbReference type="AlphaFoldDB" id="A0AAE1HG91"/>
<reference evidence="2" key="1">
    <citation type="submission" date="2021-07" db="EMBL/GenBank/DDBJ databases">
        <authorList>
            <person name="Catto M.A."/>
            <person name="Jacobson A."/>
            <person name="Kennedy G."/>
            <person name="Labadie P."/>
            <person name="Hunt B.G."/>
            <person name="Srinivasan R."/>
        </authorList>
    </citation>
    <scope>NUCLEOTIDE SEQUENCE</scope>
    <source>
        <strain evidence="2">PL_HMW_Pooled</strain>
        <tissue evidence="2">Head</tissue>
    </source>
</reference>
<sequence length="229" mass="24318">MSMAVPNSSTGINPSAPAGHVSRTRSRSHEKRPKRRNATPGPKSSKKNKPNSGKAASRSRSRSNSKSSQGSKKFSASKKSGRSNSGSKKGSRSGSHSRSGSRAGSVRSNSSRKSGGSRASQRSGGSGKKQSPKAKKAGSKNQGNKGIECHAHWELSVCICEVAPQVRNKFTTVIGLWYADTKPNMKTFLTPFMESLLELDRNGVRWTNPRTAAAHVSKVIAPGARLSSS</sequence>
<comment type="caution">
    <text evidence="2">The sequence shown here is derived from an EMBL/GenBank/DDBJ whole genome shotgun (WGS) entry which is preliminary data.</text>
</comment>
<dbReference type="Proteomes" id="UP001219518">
    <property type="component" value="Unassembled WGS sequence"/>
</dbReference>
<feature type="compositionally biased region" description="Low complexity" evidence="1">
    <location>
        <begin position="82"/>
        <end position="123"/>
    </location>
</feature>
<dbReference type="EMBL" id="JAHWGI010000988">
    <property type="protein sequence ID" value="KAK3920116.1"/>
    <property type="molecule type" value="Genomic_DNA"/>
</dbReference>
<reference evidence="2" key="2">
    <citation type="journal article" date="2023" name="BMC Genomics">
        <title>Pest status, molecular evolution, and epigenetic factors derived from the genome assembly of Frankliniella fusca, a thysanopteran phytovirus vector.</title>
        <authorList>
            <person name="Catto M.A."/>
            <person name="Labadie P.E."/>
            <person name="Jacobson A.L."/>
            <person name="Kennedy G.G."/>
            <person name="Srinivasan R."/>
            <person name="Hunt B.G."/>
        </authorList>
    </citation>
    <scope>NUCLEOTIDE SEQUENCE</scope>
    <source>
        <strain evidence="2">PL_HMW_Pooled</strain>
    </source>
</reference>
<evidence type="ECO:0000313" key="3">
    <source>
        <dbReference type="Proteomes" id="UP001219518"/>
    </source>
</evidence>
<evidence type="ECO:0000313" key="2">
    <source>
        <dbReference type="EMBL" id="KAK3920116.1"/>
    </source>
</evidence>
<organism evidence="2 3">
    <name type="scientific">Frankliniella fusca</name>
    <dbReference type="NCBI Taxonomy" id="407009"/>
    <lineage>
        <taxon>Eukaryota</taxon>
        <taxon>Metazoa</taxon>
        <taxon>Ecdysozoa</taxon>
        <taxon>Arthropoda</taxon>
        <taxon>Hexapoda</taxon>
        <taxon>Insecta</taxon>
        <taxon>Pterygota</taxon>
        <taxon>Neoptera</taxon>
        <taxon>Paraneoptera</taxon>
        <taxon>Thysanoptera</taxon>
        <taxon>Terebrantia</taxon>
        <taxon>Thripoidea</taxon>
        <taxon>Thripidae</taxon>
        <taxon>Frankliniella</taxon>
    </lineage>
</organism>
<gene>
    <name evidence="2" type="ORF">KUF71_009403</name>
</gene>
<evidence type="ECO:0000256" key="1">
    <source>
        <dbReference type="SAM" id="MobiDB-lite"/>
    </source>
</evidence>
<feature type="compositionally biased region" description="Polar residues" evidence="1">
    <location>
        <begin position="1"/>
        <end position="13"/>
    </location>
</feature>
<protein>
    <submittedName>
        <fullName evidence="2">Microtubule-actin cross-linking factor 1</fullName>
    </submittedName>
</protein>
<keyword evidence="3" id="KW-1185">Reference proteome</keyword>
<name>A0AAE1HG91_9NEOP</name>
<proteinExistence type="predicted"/>
<feature type="compositionally biased region" description="Basic residues" evidence="1">
    <location>
        <begin position="22"/>
        <end position="37"/>
    </location>
</feature>
<feature type="compositionally biased region" description="Low complexity" evidence="1">
    <location>
        <begin position="64"/>
        <end position="74"/>
    </location>
</feature>
<accession>A0AAE1HG91</accession>
<feature type="region of interest" description="Disordered" evidence="1">
    <location>
        <begin position="1"/>
        <end position="145"/>
    </location>
</feature>